<feature type="domain" description="BPTI/Kunitz inhibitor" evidence="3">
    <location>
        <begin position="751"/>
        <end position="801"/>
    </location>
</feature>
<feature type="domain" description="BPTI/Kunitz inhibitor" evidence="3">
    <location>
        <begin position="461"/>
        <end position="511"/>
    </location>
</feature>
<name>A0A0R3TB19_RODNA</name>
<dbReference type="SUPFAM" id="SSF57362">
    <property type="entry name" value="BPTI-like"/>
    <property type="match status" value="10"/>
</dbReference>
<feature type="domain" description="BPTI/Kunitz inhibitor" evidence="3">
    <location>
        <begin position="15"/>
        <end position="65"/>
    </location>
</feature>
<accession>A0A0R3TB19</accession>
<protein>
    <submittedName>
        <fullName evidence="6">Kunitz/Bovine pancreatic trypsin inhibitor domain protein</fullName>
    </submittedName>
</protein>
<feature type="domain" description="BPTI/Kunitz inhibitor" evidence="3">
    <location>
        <begin position="203"/>
        <end position="253"/>
    </location>
</feature>
<dbReference type="CDD" id="cd00109">
    <property type="entry name" value="Kunitz-type"/>
    <property type="match status" value="10"/>
</dbReference>
<sequence length="924" mass="99608">MGIERPPPEGTEDICSKPMDTGPCRGAMRRYGYNPSTRRCEIFTYGGCQGNDNNFETEEECERRCGGSEMGSPPEIGGTEVTAGISGIGSVSGDVCSLPSEVGPCSDYVLRYAYNSSTGRCEMFYYGGCEGNGNRFENLEECQQRCESSVSRDPCAGVRCGHNAYCVSGYCYCEQGHEGDPNVECRPVSTPERPPPEGTEDICSKPMDTGPCRGAMRRYGYNPSTRRCEIFTYGGCQGNDNNFETEEECERRCGGSGTGSPPETGGTGGIGGGVSGDVCSLPSEMGPCSDYVLKYTYNTSSGRCEMFYYGGCEGNDNRFQNLAECQQRCESTVSREPCAGVRCGHNAYCVSGYCYCEQGHEGDANVECRPVSTPEQPPQQNGDVCSLPTDTGPCFASMRRYAYNPSTRRCEIFTYGGCQGNGNNFETEEECERRCGGSGTGSPPETGGTGGIGGGVSGDVCSLPSEMGPCSDYVLKYTYNTSSGRCEMFYYGGCEGNDNRFENLVECQQRCESSVSRDPCAGVRCGHNAYCVSGYCYCEQGHEGDPNVECRPVSTPERPPPEGTEDICSKPMDTGPCRGAMRRYGYNPTTRRCEIFTYGGCQGNDNNFETEEECERRCGGSGTGSPPETGGTGGIGGGVSGDVCSLPSEMGPCSDYVLKYTYNTSSGRCEMFYYGGCEGNDNRFQNLAECQQRCESTVSRDPCAGVRCGHNAYCVSGYCYCEQGHEGDANVECRPVSTPERPPPEGTEDTCSKPMDTGPCRGAMRRYGYNPTTRRCEIFTYGGCQGNDNNFETVEECERRCGVSGSGTTPETGGTGGIGGGVSGDVCILPSEVGPCSDYVLKYTYNTSSGRCEMFYYGGCEGNDNRFENMEECQQRCESTVSRDPCAGVRCGRNAYCVSGYCYCEQGHEGDANVECRPVSTPGR</sequence>
<feature type="domain" description="BPTI/Kunitz inhibitor" evidence="3">
    <location>
        <begin position="644"/>
        <end position="694"/>
    </location>
</feature>
<dbReference type="SMART" id="SM00181">
    <property type="entry name" value="EGF"/>
    <property type="match status" value="5"/>
</dbReference>
<organism evidence="6">
    <name type="scientific">Rodentolepis nana</name>
    <name type="common">Dwarf tapeworm</name>
    <name type="synonym">Hymenolepis nana</name>
    <dbReference type="NCBI Taxonomy" id="102285"/>
    <lineage>
        <taxon>Eukaryota</taxon>
        <taxon>Metazoa</taxon>
        <taxon>Spiralia</taxon>
        <taxon>Lophotrochozoa</taxon>
        <taxon>Platyhelminthes</taxon>
        <taxon>Cestoda</taxon>
        <taxon>Eucestoda</taxon>
        <taxon>Cyclophyllidea</taxon>
        <taxon>Hymenolepididae</taxon>
        <taxon>Rodentolepis</taxon>
    </lineage>
</organism>
<reference evidence="4 5" key="2">
    <citation type="submission" date="2018-11" db="EMBL/GenBank/DDBJ databases">
        <authorList>
            <consortium name="Pathogen Informatics"/>
        </authorList>
    </citation>
    <scope>NUCLEOTIDE SEQUENCE [LARGE SCALE GENOMIC DNA]</scope>
</reference>
<evidence type="ECO:0000256" key="1">
    <source>
        <dbReference type="ARBA" id="ARBA00023157"/>
    </source>
</evidence>
<dbReference type="Pfam" id="PF00014">
    <property type="entry name" value="Kunitz_BPTI"/>
    <property type="match status" value="10"/>
</dbReference>
<evidence type="ECO:0000313" key="5">
    <source>
        <dbReference type="Proteomes" id="UP000278807"/>
    </source>
</evidence>
<keyword evidence="1" id="KW-1015">Disulfide bond</keyword>
<dbReference type="Proteomes" id="UP000278807">
    <property type="component" value="Unassembled WGS sequence"/>
</dbReference>
<feature type="domain" description="BPTI/Kunitz inhibitor" evidence="3">
    <location>
        <begin position="96"/>
        <end position="146"/>
    </location>
</feature>
<dbReference type="InterPro" id="IPR002223">
    <property type="entry name" value="Kunitz_BPTI"/>
</dbReference>
<reference evidence="6" key="1">
    <citation type="submission" date="2017-02" db="UniProtKB">
        <authorList>
            <consortium name="WormBaseParasite"/>
        </authorList>
    </citation>
    <scope>IDENTIFICATION</scope>
</reference>
<dbReference type="Gene3D" id="4.10.410.10">
    <property type="entry name" value="Pancreatic trypsin inhibitor Kunitz domain"/>
    <property type="match status" value="10"/>
</dbReference>
<dbReference type="PROSITE" id="PS00280">
    <property type="entry name" value="BPTI_KUNITZ_1"/>
    <property type="match status" value="10"/>
</dbReference>
<feature type="domain" description="BPTI/Kunitz inhibitor" evidence="3">
    <location>
        <begin position="385"/>
        <end position="435"/>
    </location>
</feature>
<dbReference type="FunFam" id="4.10.410.10:FF:000020">
    <property type="entry name" value="Collagen, type VI, alpha 3"/>
    <property type="match status" value="5"/>
</dbReference>
<dbReference type="EMBL" id="UZAE01002872">
    <property type="protein sequence ID" value="VDO00115.1"/>
    <property type="molecule type" value="Genomic_DNA"/>
</dbReference>
<dbReference type="AlphaFoldDB" id="A0A0R3TB19"/>
<feature type="domain" description="BPTI/Kunitz inhibitor" evidence="3">
    <location>
        <begin position="568"/>
        <end position="618"/>
    </location>
</feature>
<dbReference type="InterPro" id="IPR020901">
    <property type="entry name" value="Prtase_inh_Kunz-CS"/>
</dbReference>
<dbReference type="SMART" id="SM00131">
    <property type="entry name" value="KU"/>
    <property type="match status" value="10"/>
</dbReference>
<dbReference type="GO" id="GO:0004867">
    <property type="term" value="F:serine-type endopeptidase inhibitor activity"/>
    <property type="evidence" value="ECO:0007669"/>
    <property type="project" value="InterPro"/>
</dbReference>
<dbReference type="OrthoDB" id="4473401at2759"/>
<dbReference type="PANTHER" id="PTHR10083">
    <property type="entry name" value="KUNITZ-TYPE PROTEASE INHIBITOR-RELATED"/>
    <property type="match status" value="1"/>
</dbReference>
<dbReference type="FunFam" id="4.10.410.10:FF:000004">
    <property type="entry name" value="Tissue factor pathway inhibitor"/>
    <property type="match status" value="5"/>
</dbReference>
<keyword evidence="5" id="KW-1185">Reference proteome</keyword>
<dbReference type="PRINTS" id="PR00759">
    <property type="entry name" value="BASICPTASE"/>
</dbReference>
<gene>
    <name evidence="4" type="ORF">HNAJ_LOCUS4255</name>
</gene>
<evidence type="ECO:0000256" key="2">
    <source>
        <dbReference type="SAM" id="MobiDB-lite"/>
    </source>
</evidence>
<evidence type="ECO:0000313" key="4">
    <source>
        <dbReference type="EMBL" id="VDO00115.1"/>
    </source>
</evidence>
<feature type="domain" description="BPTI/Kunitz inhibitor" evidence="3">
    <location>
        <begin position="827"/>
        <end position="877"/>
    </location>
</feature>
<dbReference type="PROSITE" id="PS50279">
    <property type="entry name" value="BPTI_KUNITZ_2"/>
    <property type="match status" value="10"/>
</dbReference>
<dbReference type="WBParaSite" id="HNAJ_0000425801-mRNA-1">
    <property type="protein sequence ID" value="HNAJ_0000425801-mRNA-1"/>
    <property type="gene ID" value="HNAJ_0000425801"/>
</dbReference>
<evidence type="ECO:0000313" key="6">
    <source>
        <dbReference type="WBParaSite" id="HNAJ_0000425801-mRNA-1"/>
    </source>
</evidence>
<dbReference type="PANTHER" id="PTHR10083:SF374">
    <property type="entry name" value="BPTI_KUNITZ INHIBITOR DOMAIN-CONTAINING PROTEIN"/>
    <property type="match status" value="1"/>
</dbReference>
<evidence type="ECO:0000259" key="3">
    <source>
        <dbReference type="PROSITE" id="PS50279"/>
    </source>
</evidence>
<dbReference type="InterPro" id="IPR050098">
    <property type="entry name" value="TFPI/VKTCI-like"/>
</dbReference>
<proteinExistence type="predicted"/>
<feature type="region of interest" description="Disordered" evidence="2">
    <location>
        <begin position="732"/>
        <end position="752"/>
    </location>
</feature>
<dbReference type="GO" id="GO:0005615">
    <property type="term" value="C:extracellular space"/>
    <property type="evidence" value="ECO:0007669"/>
    <property type="project" value="TreeGrafter"/>
</dbReference>
<dbReference type="InterPro" id="IPR000742">
    <property type="entry name" value="EGF"/>
</dbReference>
<feature type="domain" description="BPTI/Kunitz inhibitor" evidence="3">
    <location>
        <begin position="279"/>
        <end position="329"/>
    </location>
</feature>
<dbReference type="InterPro" id="IPR036880">
    <property type="entry name" value="Kunitz_BPTI_sf"/>
</dbReference>
<dbReference type="STRING" id="102285.A0A0R3TB19"/>